<dbReference type="InterPro" id="IPR008538">
    <property type="entry name" value="Uma2"/>
</dbReference>
<reference evidence="3 4" key="1">
    <citation type="submission" date="2020-08" db="EMBL/GenBank/DDBJ databases">
        <title>Genomic Encyclopedia of Type Strains, Phase IV (KMG-IV): sequencing the most valuable type-strain genomes for metagenomic binning, comparative biology and taxonomic classification.</title>
        <authorList>
            <person name="Goeker M."/>
        </authorList>
    </citation>
    <scope>NUCLEOTIDE SEQUENCE [LARGE SCALE GENOMIC DNA]</scope>
    <source>
        <strain evidence="3 4">DSM 103733</strain>
    </source>
</reference>
<dbReference type="GO" id="GO:0004519">
    <property type="term" value="F:endonuclease activity"/>
    <property type="evidence" value="ECO:0007669"/>
    <property type="project" value="UniProtKB-KW"/>
</dbReference>
<evidence type="ECO:0000259" key="2">
    <source>
        <dbReference type="Pfam" id="PF05685"/>
    </source>
</evidence>
<evidence type="ECO:0000256" key="1">
    <source>
        <dbReference type="SAM" id="MobiDB-lite"/>
    </source>
</evidence>
<name>A0A841JWN9_9BACT</name>
<dbReference type="SUPFAM" id="SSF52980">
    <property type="entry name" value="Restriction endonuclease-like"/>
    <property type="match status" value="1"/>
</dbReference>
<comment type="caution">
    <text evidence="3">The sequence shown here is derived from an EMBL/GenBank/DDBJ whole genome shotgun (WGS) entry which is preliminary data.</text>
</comment>
<dbReference type="EMBL" id="JACHEK010000008">
    <property type="protein sequence ID" value="MBB6145823.1"/>
    <property type="molecule type" value="Genomic_DNA"/>
</dbReference>
<keyword evidence="4" id="KW-1185">Reference proteome</keyword>
<dbReference type="CDD" id="cd06260">
    <property type="entry name" value="DUF820-like"/>
    <property type="match status" value="1"/>
</dbReference>
<dbReference type="Pfam" id="PF05685">
    <property type="entry name" value="Uma2"/>
    <property type="match status" value="1"/>
</dbReference>
<dbReference type="AlphaFoldDB" id="A0A841JWN9"/>
<feature type="region of interest" description="Disordered" evidence="1">
    <location>
        <begin position="1"/>
        <end position="20"/>
    </location>
</feature>
<sequence length="231" mass="25662">MSATPVLQRETDQSSSESSSFELSLRDIPLPIILRPAQPLSDEDLLAFCAANRGMEIESDADGSITIMTPAGPDSSRLNQYLAAELTLWSRQAGGIVFGPDLGIRFPDKTMRGPDVAWLSAPRWNALSPGQRKVFLSFCPEFILELRSESDRASTVEAKMEFWLSRGAELGWLIDPRRKLAMIYRPGQEPATLLQPEILEGEGPITGFRLEMHHFWEYGISSTLRNIGVPA</sequence>
<protein>
    <submittedName>
        <fullName evidence="3">Uma2 family endonuclease</fullName>
    </submittedName>
</protein>
<dbReference type="Gene3D" id="3.90.1570.10">
    <property type="entry name" value="tt1808, chain A"/>
    <property type="match status" value="1"/>
</dbReference>
<dbReference type="InterPro" id="IPR012296">
    <property type="entry name" value="Nuclease_put_TT1808"/>
</dbReference>
<dbReference type="PANTHER" id="PTHR34107:SF1">
    <property type="entry name" value="SLL0198 PROTEIN"/>
    <property type="match status" value="1"/>
</dbReference>
<evidence type="ECO:0000313" key="4">
    <source>
        <dbReference type="Proteomes" id="UP000538666"/>
    </source>
</evidence>
<accession>A0A841JWN9</accession>
<feature type="domain" description="Putative restriction endonuclease" evidence="2">
    <location>
        <begin position="43"/>
        <end position="212"/>
    </location>
</feature>
<gene>
    <name evidence="3" type="ORF">HNQ77_003793</name>
</gene>
<keyword evidence="3" id="KW-0378">Hydrolase</keyword>
<proteinExistence type="predicted"/>
<dbReference type="OrthoDB" id="9799703at2"/>
<dbReference type="RefSeq" id="WP_050060846.1">
    <property type="nucleotide sequence ID" value="NZ_JACHEK010000008.1"/>
</dbReference>
<organism evidence="3 4">
    <name type="scientific">Silvibacterium bohemicum</name>
    <dbReference type="NCBI Taxonomy" id="1577686"/>
    <lineage>
        <taxon>Bacteria</taxon>
        <taxon>Pseudomonadati</taxon>
        <taxon>Acidobacteriota</taxon>
        <taxon>Terriglobia</taxon>
        <taxon>Terriglobales</taxon>
        <taxon>Acidobacteriaceae</taxon>
        <taxon>Silvibacterium</taxon>
    </lineage>
</organism>
<keyword evidence="3" id="KW-0540">Nuclease</keyword>
<dbReference type="PANTHER" id="PTHR34107">
    <property type="entry name" value="SLL0198 PROTEIN-RELATED"/>
    <property type="match status" value="1"/>
</dbReference>
<evidence type="ECO:0000313" key="3">
    <source>
        <dbReference type="EMBL" id="MBB6145823.1"/>
    </source>
</evidence>
<dbReference type="InterPro" id="IPR011335">
    <property type="entry name" value="Restrct_endonuc-II-like"/>
</dbReference>
<dbReference type="Proteomes" id="UP000538666">
    <property type="component" value="Unassembled WGS sequence"/>
</dbReference>
<keyword evidence="3" id="KW-0255">Endonuclease</keyword>